<keyword evidence="8" id="KW-0675">Receptor</keyword>
<accession>A0A914C9G2</accession>
<keyword evidence="9" id="KW-0539">Nucleus</keyword>
<keyword evidence="3" id="KW-0863">Zinc-finger</keyword>
<dbReference type="InterPro" id="IPR035500">
    <property type="entry name" value="NHR-like_dom_sf"/>
</dbReference>
<keyword evidence="4" id="KW-0862">Zinc</keyword>
<dbReference type="GO" id="GO:0009755">
    <property type="term" value="P:hormone-mediated signaling pathway"/>
    <property type="evidence" value="ECO:0007669"/>
    <property type="project" value="TreeGrafter"/>
</dbReference>
<keyword evidence="2" id="KW-0479">Metal-binding</keyword>
<dbReference type="GO" id="GO:0090575">
    <property type="term" value="C:RNA polymerase II transcription regulator complex"/>
    <property type="evidence" value="ECO:0007669"/>
    <property type="project" value="TreeGrafter"/>
</dbReference>
<dbReference type="PANTHER" id="PTHR24086:SF44">
    <property type="entry name" value="NUCLEAR HORMONE RECEPTOR FAMILY-RELATED"/>
    <property type="match status" value="1"/>
</dbReference>
<reference evidence="12" key="1">
    <citation type="submission" date="2022-11" db="UniProtKB">
        <authorList>
            <consortium name="WormBaseParasite"/>
        </authorList>
    </citation>
    <scope>IDENTIFICATION</scope>
</reference>
<evidence type="ECO:0000256" key="4">
    <source>
        <dbReference type="ARBA" id="ARBA00022833"/>
    </source>
</evidence>
<evidence type="ECO:0000256" key="9">
    <source>
        <dbReference type="ARBA" id="ARBA00023242"/>
    </source>
</evidence>
<keyword evidence="7" id="KW-0804">Transcription</keyword>
<evidence type="ECO:0000256" key="1">
    <source>
        <dbReference type="ARBA" id="ARBA00004123"/>
    </source>
</evidence>
<evidence type="ECO:0000256" key="3">
    <source>
        <dbReference type="ARBA" id="ARBA00022771"/>
    </source>
</evidence>
<evidence type="ECO:0000313" key="11">
    <source>
        <dbReference type="Proteomes" id="UP000887540"/>
    </source>
</evidence>
<dbReference type="InterPro" id="IPR001628">
    <property type="entry name" value="Znf_hrmn_rcpt"/>
</dbReference>
<evidence type="ECO:0000256" key="6">
    <source>
        <dbReference type="ARBA" id="ARBA00023125"/>
    </source>
</evidence>
<proteinExistence type="predicted"/>
<dbReference type="InterPro" id="IPR016355">
    <property type="entry name" value="NR5-like"/>
</dbReference>
<evidence type="ECO:0000256" key="8">
    <source>
        <dbReference type="ARBA" id="ARBA00023170"/>
    </source>
</evidence>
<protein>
    <submittedName>
        <fullName evidence="12">Nuclear receptor domain-containing protein</fullName>
    </submittedName>
</protein>
<dbReference type="InterPro" id="IPR013088">
    <property type="entry name" value="Znf_NHR/GATA"/>
</dbReference>
<dbReference type="GO" id="GO:0000978">
    <property type="term" value="F:RNA polymerase II cis-regulatory region sequence-specific DNA binding"/>
    <property type="evidence" value="ECO:0007669"/>
    <property type="project" value="TreeGrafter"/>
</dbReference>
<dbReference type="Gene3D" id="3.30.50.10">
    <property type="entry name" value="Erythroid Transcription Factor GATA-1, subunit A"/>
    <property type="match status" value="1"/>
</dbReference>
<dbReference type="WBParaSite" id="ACRNAN_Path_620.g2307.t2">
    <property type="protein sequence ID" value="ACRNAN_Path_620.g2307.t2"/>
    <property type="gene ID" value="ACRNAN_Path_620.g2307"/>
</dbReference>
<dbReference type="GO" id="GO:0008270">
    <property type="term" value="F:zinc ion binding"/>
    <property type="evidence" value="ECO:0007669"/>
    <property type="project" value="UniProtKB-KW"/>
</dbReference>
<sequence length="319" mass="38212">MKTYQCFNDSRCIISKDNPRHICRYCRFKKCLKIGLKISDIRPEVFSMLQGCDEDKFLRKLIKTRNALEFNRMTFSRNRCYSYLCSELPNMDHITSSLFDEAFVFKSFLEHTELSILLYQIFPKDKIVKYFFLTWVLLELIFVNLHKGYSDSNILYFVDGNFWKLNEDYFIKLYRTDPSLRDVEIVVNHGLKRYIKEHELTQKFRNLKVDYTDYTIFMILAITNIDYFIKLYRTDPSLRDVEIVVNHGLKRYIKEHELTQKFRNLKVDYTDYTIFMILAITNIAISKSTNSTQAQIILRPYLNQLFKTLINSESLSLSR</sequence>
<dbReference type="Pfam" id="PF00105">
    <property type="entry name" value="zf-C4"/>
    <property type="match status" value="1"/>
</dbReference>
<evidence type="ECO:0000256" key="2">
    <source>
        <dbReference type="ARBA" id="ARBA00022723"/>
    </source>
</evidence>
<evidence type="ECO:0000259" key="10">
    <source>
        <dbReference type="PROSITE" id="PS51030"/>
    </source>
</evidence>
<dbReference type="GO" id="GO:0009888">
    <property type="term" value="P:tissue development"/>
    <property type="evidence" value="ECO:0007669"/>
    <property type="project" value="TreeGrafter"/>
</dbReference>
<dbReference type="GO" id="GO:0004879">
    <property type="term" value="F:nuclear receptor activity"/>
    <property type="evidence" value="ECO:0007669"/>
    <property type="project" value="InterPro"/>
</dbReference>
<dbReference type="SUPFAM" id="SSF48508">
    <property type="entry name" value="Nuclear receptor ligand-binding domain"/>
    <property type="match status" value="2"/>
</dbReference>
<dbReference type="SMART" id="SM00399">
    <property type="entry name" value="ZnF_C4"/>
    <property type="match status" value="1"/>
</dbReference>
<evidence type="ECO:0000256" key="7">
    <source>
        <dbReference type="ARBA" id="ARBA00023163"/>
    </source>
</evidence>
<evidence type="ECO:0000313" key="12">
    <source>
        <dbReference type="WBParaSite" id="ACRNAN_Path_620.g2307.t2"/>
    </source>
</evidence>
<dbReference type="Proteomes" id="UP000887540">
    <property type="component" value="Unplaced"/>
</dbReference>
<evidence type="ECO:0000256" key="5">
    <source>
        <dbReference type="ARBA" id="ARBA00023015"/>
    </source>
</evidence>
<keyword evidence="11" id="KW-1185">Reference proteome</keyword>
<dbReference type="PANTHER" id="PTHR24086">
    <property type="entry name" value="NUCLEAR RECEPTOR SUBFAMILY 5 GROUP A"/>
    <property type="match status" value="1"/>
</dbReference>
<dbReference type="PROSITE" id="PS51030">
    <property type="entry name" value="NUCLEAR_REC_DBD_2"/>
    <property type="match status" value="1"/>
</dbReference>
<name>A0A914C9G2_9BILA</name>
<dbReference type="SUPFAM" id="SSF57716">
    <property type="entry name" value="Glucocorticoid receptor-like (DNA-binding domain)"/>
    <property type="match status" value="1"/>
</dbReference>
<keyword evidence="5" id="KW-0805">Transcription regulation</keyword>
<feature type="domain" description="Nuclear receptor" evidence="10">
    <location>
        <begin position="1"/>
        <end position="43"/>
    </location>
</feature>
<comment type="subcellular location">
    <subcellularLocation>
        <location evidence="1">Nucleus</location>
    </subcellularLocation>
</comment>
<dbReference type="AlphaFoldDB" id="A0A914C9G2"/>
<keyword evidence="6" id="KW-0238">DNA-binding</keyword>
<organism evidence="11 12">
    <name type="scientific">Acrobeloides nanus</name>
    <dbReference type="NCBI Taxonomy" id="290746"/>
    <lineage>
        <taxon>Eukaryota</taxon>
        <taxon>Metazoa</taxon>
        <taxon>Ecdysozoa</taxon>
        <taxon>Nematoda</taxon>
        <taxon>Chromadorea</taxon>
        <taxon>Rhabditida</taxon>
        <taxon>Tylenchina</taxon>
        <taxon>Cephalobomorpha</taxon>
        <taxon>Cephaloboidea</taxon>
        <taxon>Cephalobidae</taxon>
        <taxon>Acrobeloides</taxon>
    </lineage>
</organism>